<dbReference type="AlphaFoldDB" id="A0A9P7GK01"/>
<dbReference type="Proteomes" id="UP000717328">
    <property type="component" value="Unassembled WGS sequence"/>
</dbReference>
<evidence type="ECO:0000256" key="1">
    <source>
        <dbReference type="SAM" id="MobiDB-lite"/>
    </source>
</evidence>
<feature type="compositionally biased region" description="Basic residues" evidence="1">
    <location>
        <begin position="235"/>
        <end position="248"/>
    </location>
</feature>
<evidence type="ECO:0000313" key="2">
    <source>
        <dbReference type="EMBL" id="KAG5651473.1"/>
    </source>
</evidence>
<dbReference type="OrthoDB" id="10687473at2759"/>
<keyword evidence="3" id="KW-1185">Reference proteome</keyword>
<name>A0A9P7GK01_9AGAR</name>
<proteinExistence type="predicted"/>
<organism evidence="2 3">
    <name type="scientific">Sphagnurus paluster</name>
    <dbReference type="NCBI Taxonomy" id="117069"/>
    <lineage>
        <taxon>Eukaryota</taxon>
        <taxon>Fungi</taxon>
        <taxon>Dikarya</taxon>
        <taxon>Basidiomycota</taxon>
        <taxon>Agaricomycotina</taxon>
        <taxon>Agaricomycetes</taxon>
        <taxon>Agaricomycetidae</taxon>
        <taxon>Agaricales</taxon>
        <taxon>Tricholomatineae</taxon>
        <taxon>Lyophyllaceae</taxon>
        <taxon>Sphagnurus</taxon>
    </lineage>
</organism>
<gene>
    <name evidence="2" type="ORF">H0H81_008531</name>
</gene>
<reference evidence="2" key="2">
    <citation type="submission" date="2021-10" db="EMBL/GenBank/DDBJ databases">
        <title>Phylogenomics reveals ancestral predisposition of the termite-cultivated fungus Termitomyces towards a domesticated lifestyle.</title>
        <authorList>
            <person name="Auxier B."/>
            <person name="Grum-Grzhimaylo A."/>
            <person name="Cardenas M.E."/>
            <person name="Lodge J.D."/>
            <person name="Laessoe T."/>
            <person name="Pedersen O."/>
            <person name="Smith M.E."/>
            <person name="Kuyper T.W."/>
            <person name="Franco-Molano E.A."/>
            <person name="Baroni T.J."/>
            <person name="Aanen D.K."/>
        </authorList>
    </citation>
    <scope>NUCLEOTIDE SEQUENCE</scope>
    <source>
        <strain evidence="2">D49</strain>
    </source>
</reference>
<sequence length="614" mass="65974">MYPLSYGQIQVTAREDPSHNAEQGAAVPPGDESRNVVWASKLKGVPPNLSSAYDLTTTHLVDSRRIPEAAVQMAPMPPPPTRPALNVTIPCLSRHRRVSVSELSAVSSLFSTGSSISGASSMTSAPLVGTPPGEVACDQLFNDAGRETPSEKIKHAVAQLNTPANGTLSRTAKGKLRADAPGHNPLQQITFVETRVLHDQHEAHPRVEIILGNSPIGPATIVEENALGNVEQPRKNKSRGPKSAAKRTRPYEDPSDASTPKRARGSKPAAQLAQAPPDGAHEGATQGGNQVKKSTDKPGLCPYCGLSITRRRRIINHFKACPQYFGGAGIILYSQDGLSAEEIANAEAAGLYMFVPSEDKPLNEPKILRRSKSRHTKGTVGETPQAPMSAVPVAQWATVPSATASSAVVSSSRLAPQGDAPLELLQQTGYFNPSTENYGGMHHAQLVQQPQAAIPNYLPSITTPVQTQEHHQRACQENFYPYQTTYNQSTNNGAPMQPQYGAPHAPPPAPRTFGGQELQNAEFSFVAPAEAYYDPLQSLSQAEQHYPSETLTYAQDTAAYHADVQYSHMEPAQATSTLQDDAFVWPSANDAYDFGGEYYVDKGGWGGFPACDFC</sequence>
<protein>
    <submittedName>
        <fullName evidence="2">Uncharacterized protein</fullName>
    </submittedName>
</protein>
<feature type="compositionally biased region" description="Polar residues" evidence="1">
    <location>
        <begin position="484"/>
        <end position="494"/>
    </location>
</feature>
<reference evidence="2" key="1">
    <citation type="submission" date="2021-02" db="EMBL/GenBank/DDBJ databases">
        <authorList>
            <person name="Nieuwenhuis M."/>
            <person name="Van De Peppel L.J.J."/>
        </authorList>
    </citation>
    <scope>NUCLEOTIDE SEQUENCE</scope>
    <source>
        <strain evidence="2">D49</strain>
    </source>
</reference>
<feature type="region of interest" description="Disordered" evidence="1">
    <location>
        <begin position="12"/>
        <end position="32"/>
    </location>
</feature>
<feature type="region of interest" description="Disordered" evidence="1">
    <location>
        <begin position="225"/>
        <end position="296"/>
    </location>
</feature>
<feature type="region of interest" description="Disordered" evidence="1">
    <location>
        <begin position="484"/>
        <end position="515"/>
    </location>
</feature>
<evidence type="ECO:0000313" key="3">
    <source>
        <dbReference type="Proteomes" id="UP000717328"/>
    </source>
</evidence>
<dbReference type="EMBL" id="JABCKI010000238">
    <property type="protein sequence ID" value="KAG5651473.1"/>
    <property type="molecule type" value="Genomic_DNA"/>
</dbReference>
<accession>A0A9P7GK01</accession>
<comment type="caution">
    <text evidence="2">The sequence shown here is derived from an EMBL/GenBank/DDBJ whole genome shotgun (WGS) entry which is preliminary data.</text>
</comment>